<dbReference type="EMBL" id="MN739365">
    <property type="protein sequence ID" value="QHT01166.1"/>
    <property type="molecule type" value="Genomic_DNA"/>
</dbReference>
<protein>
    <submittedName>
        <fullName evidence="1">Uncharacterized protein</fullName>
    </submittedName>
</protein>
<sequence length="73" mass="8578">MNNHPMDKYVFFPNLKMMPQFMVGLNAYHSVYLNLNMIPQTIISNATTNIHVDIFLEVECNFIYQDGMVGWDF</sequence>
<name>A0A6C0C8U6_9ZZZZ</name>
<accession>A0A6C0C8U6</accession>
<reference evidence="1" key="1">
    <citation type="journal article" date="2020" name="Nature">
        <title>Giant virus diversity and host interactions through global metagenomics.</title>
        <authorList>
            <person name="Schulz F."/>
            <person name="Roux S."/>
            <person name="Paez-Espino D."/>
            <person name="Jungbluth S."/>
            <person name="Walsh D.A."/>
            <person name="Denef V.J."/>
            <person name="McMahon K.D."/>
            <person name="Konstantinidis K.T."/>
            <person name="Eloe-Fadrosh E.A."/>
            <person name="Kyrpides N.C."/>
            <person name="Woyke T."/>
        </authorList>
    </citation>
    <scope>NUCLEOTIDE SEQUENCE</scope>
    <source>
        <strain evidence="1">GVMAG-M-3300020192-26</strain>
    </source>
</reference>
<evidence type="ECO:0000313" key="1">
    <source>
        <dbReference type="EMBL" id="QHT01166.1"/>
    </source>
</evidence>
<dbReference type="AlphaFoldDB" id="A0A6C0C8U6"/>
<organism evidence="1">
    <name type="scientific">viral metagenome</name>
    <dbReference type="NCBI Taxonomy" id="1070528"/>
    <lineage>
        <taxon>unclassified sequences</taxon>
        <taxon>metagenomes</taxon>
        <taxon>organismal metagenomes</taxon>
    </lineage>
</organism>
<proteinExistence type="predicted"/>